<proteinExistence type="predicted"/>
<evidence type="ECO:0000313" key="3">
    <source>
        <dbReference type="Proteomes" id="UP000265703"/>
    </source>
</evidence>
<organism evidence="2 3">
    <name type="scientific">Glomus cerebriforme</name>
    <dbReference type="NCBI Taxonomy" id="658196"/>
    <lineage>
        <taxon>Eukaryota</taxon>
        <taxon>Fungi</taxon>
        <taxon>Fungi incertae sedis</taxon>
        <taxon>Mucoromycota</taxon>
        <taxon>Glomeromycotina</taxon>
        <taxon>Glomeromycetes</taxon>
        <taxon>Glomerales</taxon>
        <taxon>Glomeraceae</taxon>
        <taxon>Glomus</taxon>
    </lineage>
</organism>
<protein>
    <submittedName>
        <fullName evidence="2">BTB/POZ protein</fullName>
    </submittedName>
</protein>
<dbReference type="PROSITE" id="PS50097">
    <property type="entry name" value="BTB"/>
    <property type="match status" value="1"/>
</dbReference>
<dbReference type="SUPFAM" id="SSF54695">
    <property type="entry name" value="POZ domain"/>
    <property type="match status" value="1"/>
</dbReference>
<evidence type="ECO:0000259" key="1">
    <source>
        <dbReference type="PROSITE" id="PS50097"/>
    </source>
</evidence>
<dbReference type="PANTHER" id="PTHR24413">
    <property type="entry name" value="SPECKLE-TYPE POZ PROTEIN"/>
    <property type="match status" value="1"/>
</dbReference>
<dbReference type="InterPro" id="IPR000210">
    <property type="entry name" value="BTB/POZ_dom"/>
</dbReference>
<comment type="caution">
    <text evidence="2">The sequence shown here is derived from an EMBL/GenBank/DDBJ whole genome shotgun (WGS) entry which is preliminary data.</text>
</comment>
<dbReference type="Proteomes" id="UP000265703">
    <property type="component" value="Unassembled WGS sequence"/>
</dbReference>
<accession>A0A397S5F9</accession>
<keyword evidence="3" id="KW-1185">Reference proteome</keyword>
<gene>
    <name evidence="2" type="ORF">C1645_841209</name>
</gene>
<dbReference type="SMART" id="SM00225">
    <property type="entry name" value="BTB"/>
    <property type="match status" value="1"/>
</dbReference>
<dbReference type="AlphaFoldDB" id="A0A397S5F9"/>
<dbReference type="InterPro" id="IPR011333">
    <property type="entry name" value="SKP1/BTB/POZ_sf"/>
</dbReference>
<feature type="domain" description="BTB" evidence="1">
    <location>
        <begin position="21"/>
        <end position="89"/>
    </location>
</feature>
<dbReference type="EMBL" id="QKYT01001443">
    <property type="protein sequence ID" value="RIA79227.1"/>
    <property type="molecule type" value="Genomic_DNA"/>
</dbReference>
<sequence length="110" mass="12810">MMRGYSLEKDLELLLNNPKYSDIEILCEDEKKLYGCRAILVARSEVFDRLFYNGMKESHEKQISFPKINSFAMEIILEYTYTGSIKEGSLTKNNIIETFYAAGYFQLPDL</sequence>
<dbReference type="Gene3D" id="3.30.710.10">
    <property type="entry name" value="Potassium Channel Kv1.1, Chain A"/>
    <property type="match status" value="1"/>
</dbReference>
<reference evidence="2 3" key="1">
    <citation type="submission" date="2018-06" db="EMBL/GenBank/DDBJ databases">
        <title>Comparative genomics reveals the genomic features of Rhizophagus irregularis, R. cerebriforme, R. diaphanum and Gigaspora rosea, and their symbiotic lifestyle signature.</title>
        <authorList>
            <person name="Morin E."/>
            <person name="San Clemente H."/>
            <person name="Chen E.C.H."/>
            <person name="De La Providencia I."/>
            <person name="Hainaut M."/>
            <person name="Kuo A."/>
            <person name="Kohler A."/>
            <person name="Murat C."/>
            <person name="Tang N."/>
            <person name="Roy S."/>
            <person name="Loubradou J."/>
            <person name="Henrissat B."/>
            <person name="Grigoriev I.V."/>
            <person name="Corradi N."/>
            <person name="Roux C."/>
            <person name="Martin F.M."/>
        </authorList>
    </citation>
    <scope>NUCLEOTIDE SEQUENCE [LARGE SCALE GENOMIC DNA]</scope>
    <source>
        <strain evidence="2 3">DAOM 227022</strain>
    </source>
</reference>
<dbReference type="OrthoDB" id="2398535at2759"/>
<evidence type="ECO:0000313" key="2">
    <source>
        <dbReference type="EMBL" id="RIA79227.1"/>
    </source>
</evidence>
<name>A0A397S5F9_9GLOM</name>
<dbReference type="Pfam" id="PF00651">
    <property type="entry name" value="BTB"/>
    <property type="match status" value="1"/>
</dbReference>